<protein>
    <recommendedName>
        <fullName evidence="3">VOC domain-containing protein</fullName>
    </recommendedName>
</protein>
<dbReference type="InterPro" id="IPR037523">
    <property type="entry name" value="VOC_core"/>
</dbReference>
<dbReference type="Proteomes" id="UP000604046">
    <property type="component" value="Unassembled WGS sequence"/>
</dbReference>
<comment type="caution">
    <text evidence="4">The sequence shown here is derived from an EMBL/GenBank/DDBJ whole genome shotgun (WGS) entry which is preliminary data.</text>
</comment>
<keyword evidence="5" id="KW-1185">Reference proteome</keyword>
<feature type="domain" description="VOC" evidence="3">
    <location>
        <begin position="217"/>
        <end position="341"/>
    </location>
</feature>
<dbReference type="SUPFAM" id="SSF54593">
    <property type="entry name" value="Glyoxalase/Bleomycin resistance protein/Dihydroxybiphenyl dioxygenase"/>
    <property type="match status" value="1"/>
</dbReference>
<dbReference type="InterPro" id="IPR029068">
    <property type="entry name" value="Glyas_Bleomycin-R_OHBP_Dase"/>
</dbReference>
<feature type="region of interest" description="Disordered" evidence="1">
    <location>
        <begin position="124"/>
        <end position="146"/>
    </location>
</feature>
<dbReference type="EMBL" id="CAJNDS010002749">
    <property type="protein sequence ID" value="CAE7583851.1"/>
    <property type="molecule type" value="Genomic_DNA"/>
</dbReference>
<keyword evidence="2" id="KW-0812">Transmembrane</keyword>
<dbReference type="InterPro" id="IPR004360">
    <property type="entry name" value="Glyas_Fos-R_dOase_dom"/>
</dbReference>
<dbReference type="Pfam" id="PF00903">
    <property type="entry name" value="Glyoxalase"/>
    <property type="match status" value="1"/>
</dbReference>
<evidence type="ECO:0000313" key="4">
    <source>
        <dbReference type="EMBL" id="CAE7583851.1"/>
    </source>
</evidence>
<feature type="transmembrane region" description="Helical" evidence="2">
    <location>
        <begin position="165"/>
        <end position="189"/>
    </location>
</feature>
<reference evidence="4" key="1">
    <citation type="submission" date="2021-02" db="EMBL/GenBank/DDBJ databases">
        <authorList>
            <person name="Dougan E. K."/>
            <person name="Rhodes N."/>
            <person name="Thang M."/>
            <person name="Chan C."/>
        </authorList>
    </citation>
    <scope>NUCLEOTIDE SEQUENCE</scope>
</reference>
<evidence type="ECO:0000256" key="2">
    <source>
        <dbReference type="SAM" id="Phobius"/>
    </source>
</evidence>
<dbReference type="AlphaFoldDB" id="A0A812UX87"/>
<name>A0A812UX87_9DINO</name>
<feature type="transmembrane region" description="Helical" evidence="2">
    <location>
        <begin position="41"/>
        <end position="69"/>
    </location>
</feature>
<gene>
    <name evidence="4" type="ORF">SNAT2548_LOCUS33300</name>
</gene>
<evidence type="ECO:0000313" key="5">
    <source>
        <dbReference type="Proteomes" id="UP000604046"/>
    </source>
</evidence>
<dbReference type="Gene3D" id="3.10.180.10">
    <property type="entry name" value="2,3-Dihydroxybiphenyl 1,2-Dioxygenase, domain 1"/>
    <property type="match status" value="1"/>
</dbReference>
<dbReference type="OrthoDB" id="10256150at2759"/>
<evidence type="ECO:0000256" key="1">
    <source>
        <dbReference type="SAM" id="MobiDB-lite"/>
    </source>
</evidence>
<dbReference type="PROSITE" id="PS51819">
    <property type="entry name" value="VOC"/>
    <property type="match status" value="1"/>
</dbReference>
<sequence length="347" mass="37622">MQEPRYTFRLPPCTYTSAILVVHALVRDCRAGALEWYSYDFYVALATFVLEILSWCIGAGVQISVMGYVKREYKYVEKCHGICVQLQWMVVGVFLAEMFKELQETLSMAAWLYVAEEIKYPSANAETPPPAAPSDDDSSADSSLGPQLSDDKAAGADVLLKPVKLWGVFVVACKLLVALWVGIVGIGSAAKQLVQDVIMGIAKLVAIVGIAHADVLGINAVTFATSDMRASYDFYTKLGMNCTYGGPSADFTTFGTGGGPSGGDNRYHVNIFRSASYTPPSGGAWNGVGRSIFYVSDVDGFYAQITVAGLKTEFPPRDADWGERYFQILDPMGNELAFAAPLSRLVV</sequence>
<keyword evidence="2" id="KW-0472">Membrane</keyword>
<organism evidence="4 5">
    <name type="scientific">Symbiodinium natans</name>
    <dbReference type="NCBI Taxonomy" id="878477"/>
    <lineage>
        <taxon>Eukaryota</taxon>
        <taxon>Sar</taxon>
        <taxon>Alveolata</taxon>
        <taxon>Dinophyceae</taxon>
        <taxon>Suessiales</taxon>
        <taxon>Symbiodiniaceae</taxon>
        <taxon>Symbiodinium</taxon>
    </lineage>
</organism>
<evidence type="ECO:0000259" key="3">
    <source>
        <dbReference type="PROSITE" id="PS51819"/>
    </source>
</evidence>
<keyword evidence="2" id="KW-1133">Transmembrane helix</keyword>
<accession>A0A812UX87</accession>
<feature type="transmembrane region" description="Helical" evidence="2">
    <location>
        <begin position="201"/>
        <end position="224"/>
    </location>
</feature>
<proteinExistence type="predicted"/>